<protein>
    <recommendedName>
        <fullName evidence="10">Dynein regulatory complex subunit 2</fullName>
    </recommendedName>
</protein>
<evidence type="ECO:0000256" key="3">
    <source>
        <dbReference type="ARBA" id="ARBA00022846"/>
    </source>
</evidence>
<evidence type="ECO:0000259" key="15">
    <source>
        <dbReference type="Pfam" id="PF14775"/>
    </source>
</evidence>
<evidence type="ECO:0000256" key="1">
    <source>
        <dbReference type="ARBA" id="ARBA00004611"/>
    </source>
</evidence>
<dbReference type="GO" id="GO:0003352">
    <property type="term" value="P:regulation of cilium movement"/>
    <property type="evidence" value="ECO:0007669"/>
    <property type="project" value="TreeGrafter"/>
</dbReference>
<comment type="similarity">
    <text evidence="9">Belongs to the DRC2 family.</text>
</comment>
<dbReference type="GO" id="GO:0005858">
    <property type="term" value="C:axonemal dynein complex"/>
    <property type="evidence" value="ECO:0007669"/>
    <property type="project" value="InterPro"/>
</dbReference>
<dbReference type="GO" id="GO:0070286">
    <property type="term" value="P:axonemal dynein complex assembly"/>
    <property type="evidence" value="ECO:0007669"/>
    <property type="project" value="InterPro"/>
</dbReference>
<evidence type="ECO:0000256" key="8">
    <source>
        <dbReference type="ARBA" id="ARBA00037841"/>
    </source>
</evidence>
<dbReference type="Proteomes" id="UP000015354">
    <property type="component" value="Unassembled WGS sequence"/>
</dbReference>
<dbReference type="Pfam" id="PF14772">
    <property type="entry name" value="NYD-SP28"/>
    <property type="match status" value="1"/>
</dbReference>
<evidence type="ECO:0000259" key="14">
    <source>
        <dbReference type="Pfam" id="PF14772"/>
    </source>
</evidence>
<sequence length="506" mass="58381">MPVKKSKKSKKAVDPIALEKKRAEEAEKKRRENAMLQARLQEIIEEEKSMSETASSSIEARWIKFLRECKQKKLITQIEILKRVFEATVDRKNAVVEALLQDIEETEQQYRQAFHSHIDVVDSLIALQERHIDDLEKEFESDLLDMKVDFELERAELSRNHDAEMADLRLILDNMAREAEEMEKKLQEETSEAHETATEKMDEEKKQIQADLTRTTDGVRSELDTRYKEFMSNAQVNMKDYVDKSKEDQMLTERIALQLKKIDKLQESVGSWRTNISRGAREWEQRNSAIQAERESTLNHLKALKNTMQIWRQKQAKELAELVKDAKETDSSLESTTKRAERILRLVELCRPLETEREQVLSLESEDGPQAVEAEVKRRVAAAEPGSLEDQSGDGNAAVGADWQYMERFWNKYNKVVLDNAAIAQERHHLEQENQQLQLLLKNYFDDISVNDNVMSSSNALLRTTKAGTAKNVVQAATSSGKDRLFNTVIEGNKVVNDAARQQVRY</sequence>
<accession>S9WJX3</accession>
<dbReference type="InterPro" id="IPR039750">
    <property type="entry name" value="DRC1/DRC2"/>
</dbReference>
<comment type="function">
    <text evidence="11">Component of the nexin-dynein regulatory complex (N-DRC), a key regulator of ciliary/flagellar motility which maintains the alignment and integrity of the distal axoneme and regulates microtubule sliding in motile axonemes. Plays a critical role in the assembly of N-DRC and also stabilizes the assembly of multiple inner dynein arms and radial spokes. Coassembles with DRC1 to form a central scaffold needed for assembly of the N-DRC and its attachment to the outer doublet microtubules.</text>
</comment>
<dbReference type="InterPro" id="IPR039505">
    <property type="entry name" value="DRC1/2_N"/>
</dbReference>
<evidence type="ECO:0000313" key="16">
    <source>
        <dbReference type="EMBL" id="EPY36200.1"/>
    </source>
</evidence>
<evidence type="ECO:0000256" key="10">
    <source>
        <dbReference type="ARBA" id="ARBA00040899"/>
    </source>
</evidence>
<feature type="compositionally biased region" description="Basic and acidic residues" evidence="13">
    <location>
        <begin position="186"/>
        <end position="208"/>
    </location>
</feature>
<name>S9WJX3_9TRYP</name>
<dbReference type="AlphaFoldDB" id="S9WJX3"/>
<dbReference type="PANTHER" id="PTHR21625:SF0">
    <property type="entry name" value="DYNEIN REGULATORY COMPLEX SUBUNIT 2"/>
    <property type="match status" value="1"/>
</dbReference>
<keyword evidence="4 12" id="KW-0175">Coiled coil</keyword>
<evidence type="ECO:0000313" key="17">
    <source>
        <dbReference type="Proteomes" id="UP000015354"/>
    </source>
</evidence>
<evidence type="ECO:0000256" key="2">
    <source>
        <dbReference type="ARBA" id="ARBA00022490"/>
    </source>
</evidence>
<evidence type="ECO:0000256" key="12">
    <source>
        <dbReference type="SAM" id="Coils"/>
    </source>
</evidence>
<evidence type="ECO:0000256" key="4">
    <source>
        <dbReference type="ARBA" id="ARBA00023054"/>
    </source>
</evidence>
<dbReference type="Pfam" id="PF14775">
    <property type="entry name" value="NYD-SP28_assoc"/>
    <property type="match status" value="1"/>
</dbReference>
<evidence type="ECO:0000256" key="7">
    <source>
        <dbReference type="ARBA" id="ARBA00023273"/>
    </source>
</evidence>
<keyword evidence="2" id="KW-0963">Cytoplasm</keyword>
<keyword evidence="7" id="KW-0966">Cell projection</keyword>
<feature type="domain" description="Dynein regulatory complex protein 1/2 N-terminal" evidence="14">
    <location>
        <begin position="21"/>
        <end position="119"/>
    </location>
</feature>
<reference evidence="16 17" key="1">
    <citation type="journal article" date="2013" name="PLoS ONE">
        <title>Predicting the Proteins of Angomonas deanei, Strigomonas culicis and Their Respective Endosymbionts Reveals New Aspects of the Trypanosomatidae Family.</title>
        <authorList>
            <person name="Motta M.C."/>
            <person name="Martins A.C."/>
            <person name="de Souza S.S."/>
            <person name="Catta-Preta C.M."/>
            <person name="Silva R."/>
            <person name="Klein C.C."/>
            <person name="de Almeida L.G."/>
            <person name="de Lima Cunha O."/>
            <person name="Ciapina L.P."/>
            <person name="Brocchi M."/>
            <person name="Colabardini A.C."/>
            <person name="de Araujo Lima B."/>
            <person name="Machado C.R."/>
            <person name="de Almeida Soares C.M."/>
            <person name="Probst C.M."/>
            <person name="de Menezes C.B."/>
            <person name="Thompson C.E."/>
            <person name="Bartholomeu D.C."/>
            <person name="Gradia D.F."/>
            <person name="Pavoni D.P."/>
            <person name="Grisard E.C."/>
            <person name="Fantinatti-Garboggini F."/>
            <person name="Marchini F.K."/>
            <person name="Rodrigues-Luiz G.F."/>
            <person name="Wagner G."/>
            <person name="Goldman G.H."/>
            <person name="Fietto J.L."/>
            <person name="Elias M.C."/>
            <person name="Goldman M.H."/>
            <person name="Sagot M.F."/>
            <person name="Pereira M."/>
            <person name="Stoco P.H."/>
            <person name="de Mendonca-Neto R.P."/>
            <person name="Teixeira S.M."/>
            <person name="Maciel T.E."/>
            <person name="de Oliveira Mendes T.A."/>
            <person name="Urmenyi T.P."/>
            <person name="de Souza W."/>
            <person name="Schenkman S."/>
            <person name="de Vasconcelos A.T."/>
        </authorList>
    </citation>
    <scope>NUCLEOTIDE SEQUENCE [LARGE SCALE GENOMIC DNA]</scope>
</reference>
<feature type="coiled-coil region" evidence="12">
    <location>
        <begin position="420"/>
        <end position="447"/>
    </location>
</feature>
<comment type="caution">
    <text evidence="16">The sequence shown here is derived from an EMBL/GenBank/DDBJ whole genome shotgun (WGS) entry which is preliminary data.</text>
</comment>
<evidence type="ECO:0000256" key="9">
    <source>
        <dbReference type="ARBA" id="ARBA00038424"/>
    </source>
</evidence>
<dbReference type="EMBL" id="ATMH01000705">
    <property type="protein sequence ID" value="EPY36200.1"/>
    <property type="molecule type" value="Genomic_DNA"/>
</dbReference>
<dbReference type="GO" id="GO:0060285">
    <property type="term" value="P:cilium-dependent cell motility"/>
    <property type="evidence" value="ECO:0007669"/>
    <property type="project" value="TreeGrafter"/>
</dbReference>
<comment type="subcellular location">
    <subcellularLocation>
        <location evidence="1">Cytoplasm</location>
        <location evidence="1">Cytoskeleton</location>
        <location evidence="1">Flagellum axoneme</location>
    </subcellularLocation>
    <subcellularLocation>
        <location evidence="8">Cytoplasm</location>
        <location evidence="8">Cytoskeleton</location>
        <location evidence="8">Flagellum basal body</location>
    </subcellularLocation>
</comment>
<keyword evidence="17" id="KW-1185">Reference proteome</keyword>
<keyword evidence="5" id="KW-0969">Cilium</keyword>
<evidence type="ECO:0000256" key="5">
    <source>
        <dbReference type="ARBA" id="ARBA00023069"/>
    </source>
</evidence>
<keyword evidence="6" id="KW-0206">Cytoskeleton</keyword>
<dbReference type="PANTHER" id="PTHR21625">
    <property type="entry name" value="NYD-SP28 PROTEIN"/>
    <property type="match status" value="1"/>
</dbReference>
<feature type="region of interest" description="Disordered" evidence="13">
    <location>
        <begin position="186"/>
        <end position="212"/>
    </location>
</feature>
<evidence type="ECO:0000256" key="6">
    <source>
        <dbReference type="ARBA" id="ARBA00023212"/>
    </source>
</evidence>
<evidence type="ECO:0000256" key="11">
    <source>
        <dbReference type="ARBA" id="ARBA00045865"/>
    </source>
</evidence>
<organism evidence="16 17">
    <name type="scientific">Strigomonas culicis</name>
    <dbReference type="NCBI Taxonomy" id="28005"/>
    <lineage>
        <taxon>Eukaryota</taxon>
        <taxon>Discoba</taxon>
        <taxon>Euglenozoa</taxon>
        <taxon>Kinetoplastea</taxon>
        <taxon>Metakinetoplastina</taxon>
        <taxon>Trypanosomatida</taxon>
        <taxon>Trypanosomatidae</taxon>
        <taxon>Strigomonadinae</taxon>
        <taxon>Strigomonas</taxon>
    </lineage>
</organism>
<gene>
    <name evidence="16" type="ORF">STCU_00705</name>
</gene>
<dbReference type="InterPro" id="IPR029440">
    <property type="entry name" value="DRC1_C"/>
</dbReference>
<feature type="coiled-coil region" evidence="12">
    <location>
        <begin position="89"/>
        <end position="116"/>
    </location>
</feature>
<keyword evidence="3" id="KW-0282">Flagellum</keyword>
<dbReference type="OrthoDB" id="7760980at2759"/>
<proteinExistence type="inferred from homology"/>
<evidence type="ECO:0000256" key="13">
    <source>
        <dbReference type="SAM" id="MobiDB-lite"/>
    </source>
</evidence>
<feature type="domain" description="Dynein regulatory complex protein 1 C-terminal" evidence="15">
    <location>
        <begin position="403"/>
        <end position="444"/>
    </location>
</feature>